<evidence type="ECO:0000256" key="3">
    <source>
        <dbReference type="ARBA" id="ARBA00022723"/>
    </source>
</evidence>
<evidence type="ECO:0000256" key="5">
    <source>
        <dbReference type="ARBA" id="ARBA00022771"/>
    </source>
</evidence>
<keyword evidence="8" id="KW-0238">DNA-binding</keyword>
<evidence type="ECO:0000256" key="13">
    <source>
        <dbReference type="ARBA" id="ARBA00044632"/>
    </source>
</evidence>
<dbReference type="SMART" id="SM00898">
    <property type="entry name" value="Fapy_DNA_glyco"/>
    <property type="match status" value="1"/>
</dbReference>
<dbReference type="GO" id="GO:0008270">
    <property type="term" value="F:zinc ion binding"/>
    <property type="evidence" value="ECO:0007669"/>
    <property type="project" value="UniProtKB-KW"/>
</dbReference>
<feature type="domain" description="FPG-type" evidence="15">
    <location>
        <begin position="225"/>
        <end position="263"/>
    </location>
</feature>
<evidence type="ECO:0000256" key="1">
    <source>
        <dbReference type="ARBA" id="ARBA00009409"/>
    </source>
</evidence>
<dbReference type="RefSeq" id="WP_227424955.1">
    <property type="nucleotide sequence ID" value="NZ_CP071868.1"/>
</dbReference>
<dbReference type="GO" id="GO:0000703">
    <property type="term" value="F:oxidized pyrimidine nucleobase lesion DNA N-glycosylase activity"/>
    <property type="evidence" value="ECO:0007669"/>
    <property type="project" value="TreeGrafter"/>
</dbReference>
<keyword evidence="4" id="KW-0227">DNA damage</keyword>
<dbReference type="KEGG" id="psic:J4E96_06460"/>
<dbReference type="SMART" id="SM01232">
    <property type="entry name" value="H2TH"/>
    <property type="match status" value="1"/>
</dbReference>
<dbReference type="InterPro" id="IPR044090">
    <property type="entry name" value="Nei2_N"/>
</dbReference>
<evidence type="ECO:0000256" key="7">
    <source>
        <dbReference type="ARBA" id="ARBA00022833"/>
    </source>
</evidence>
<evidence type="ECO:0000259" key="16">
    <source>
        <dbReference type="PROSITE" id="PS51068"/>
    </source>
</evidence>
<dbReference type="SUPFAM" id="SSF46946">
    <property type="entry name" value="S13-like H2TH domain"/>
    <property type="match status" value="1"/>
</dbReference>
<dbReference type="CDD" id="cd08971">
    <property type="entry name" value="AcNei2_N"/>
    <property type="match status" value="1"/>
</dbReference>
<name>A0A8A4ZH58_9MICO</name>
<evidence type="ECO:0000256" key="10">
    <source>
        <dbReference type="ARBA" id="ARBA00023239"/>
    </source>
</evidence>
<dbReference type="AlphaFoldDB" id="A0A8A4ZH58"/>
<dbReference type="PANTHER" id="PTHR42697:SF1">
    <property type="entry name" value="ENDONUCLEASE 8"/>
    <property type="match status" value="1"/>
</dbReference>
<dbReference type="Gene3D" id="1.10.8.50">
    <property type="match status" value="1"/>
</dbReference>
<dbReference type="InterPro" id="IPR012319">
    <property type="entry name" value="FPG_cat"/>
</dbReference>
<keyword evidence="18" id="KW-1185">Reference proteome</keyword>
<keyword evidence="6" id="KW-0378">Hydrolase</keyword>
<dbReference type="EC" id="4.2.99.18" evidence="2"/>
<dbReference type="InterPro" id="IPR015887">
    <property type="entry name" value="DNA_glyclase_Znf_dom_DNA_BS"/>
</dbReference>
<dbReference type="InterPro" id="IPR035937">
    <property type="entry name" value="FPG_N"/>
</dbReference>
<dbReference type="GO" id="GO:0140078">
    <property type="term" value="F:class I DNA-(apurinic or apyrimidinic site) endonuclease activity"/>
    <property type="evidence" value="ECO:0007669"/>
    <property type="project" value="UniProtKB-EC"/>
</dbReference>
<keyword evidence="5 14" id="KW-0863">Zinc-finger</keyword>
<evidence type="ECO:0000256" key="8">
    <source>
        <dbReference type="ARBA" id="ARBA00023125"/>
    </source>
</evidence>
<dbReference type="SUPFAM" id="SSF81624">
    <property type="entry name" value="N-terminal domain of MutM-like DNA repair proteins"/>
    <property type="match status" value="1"/>
</dbReference>
<evidence type="ECO:0000256" key="2">
    <source>
        <dbReference type="ARBA" id="ARBA00012720"/>
    </source>
</evidence>
<comment type="catalytic activity">
    <reaction evidence="13">
        <text>2'-deoxyribonucleotide-(2'-deoxyribose 5'-phosphate)-2'-deoxyribonucleotide-DNA = a 3'-end 2'-deoxyribonucleotide-(2,3-dehydro-2,3-deoxyribose 5'-phosphate)-DNA + a 5'-end 5'-phospho-2'-deoxyribonucleoside-DNA + H(+)</text>
        <dbReference type="Rhea" id="RHEA:66592"/>
        <dbReference type="Rhea" id="RHEA-COMP:13180"/>
        <dbReference type="Rhea" id="RHEA-COMP:16897"/>
        <dbReference type="Rhea" id="RHEA-COMP:17067"/>
        <dbReference type="ChEBI" id="CHEBI:15378"/>
        <dbReference type="ChEBI" id="CHEBI:136412"/>
        <dbReference type="ChEBI" id="CHEBI:157695"/>
        <dbReference type="ChEBI" id="CHEBI:167181"/>
        <dbReference type="EC" id="4.2.99.18"/>
    </reaction>
</comment>
<comment type="similarity">
    <text evidence="1">Belongs to the FPG family.</text>
</comment>
<keyword evidence="10" id="KW-0456">Lyase</keyword>
<evidence type="ECO:0000256" key="11">
    <source>
        <dbReference type="ARBA" id="ARBA00023268"/>
    </source>
</evidence>
<keyword evidence="7" id="KW-0862">Zinc</keyword>
<dbReference type="Pfam" id="PF01149">
    <property type="entry name" value="Fapy_DNA_glyco"/>
    <property type="match status" value="1"/>
</dbReference>
<keyword evidence="3" id="KW-0479">Metal-binding</keyword>
<evidence type="ECO:0000313" key="18">
    <source>
        <dbReference type="Proteomes" id="UP000663937"/>
    </source>
</evidence>
<dbReference type="EMBL" id="CP071868">
    <property type="protein sequence ID" value="QTE30605.1"/>
    <property type="molecule type" value="Genomic_DNA"/>
</dbReference>
<evidence type="ECO:0000256" key="6">
    <source>
        <dbReference type="ARBA" id="ARBA00022801"/>
    </source>
</evidence>
<evidence type="ECO:0000256" key="4">
    <source>
        <dbReference type="ARBA" id="ARBA00022763"/>
    </source>
</evidence>
<protein>
    <recommendedName>
        <fullName evidence="2">DNA-(apurinic or apyrimidinic site) lyase</fullName>
        <ecNumber evidence="2">4.2.99.18</ecNumber>
    </recommendedName>
</protein>
<proteinExistence type="inferred from homology"/>
<gene>
    <name evidence="17" type="ORF">J4E96_06460</name>
</gene>
<dbReference type="Gene3D" id="3.20.190.10">
    <property type="entry name" value="MutM-like, N-terminal"/>
    <property type="match status" value="1"/>
</dbReference>
<dbReference type="PROSITE" id="PS51066">
    <property type="entry name" value="ZF_FPG_2"/>
    <property type="match status" value="1"/>
</dbReference>
<keyword evidence="9" id="KW-0234">DNA repair</keyword>
<keyword evidence="12" id="KW-0326">Glycosidase</keyword>
<evidence type="ECO:0000256" key="9">
    <source>
        <dbReference type="ARBA" id="ARBA00023204"/>
    </source>
</evidence>
<evidence type="ECO:0000256" key="12">
    <source>
        <dbReference type="ARBA" id="ARBA00023295"/>
    </source>
</evidence>
<organism evidence="17 18">
    <name type="scientific">Pengzhenrongella sicca</name>
    <dbReference type="NCBI Taxonomy" id="2819238"/>
    <lineage>
        <taxon>Bacteria</taxon>
        <taxon>Bacillati</taxon>
        <taxon>Actinomycetota</taxon>
        <taxon>Actinomycetes</taxon>
        <taxon>Micrococcales</taxon>
        <taxon>Pengzhenrongella</taxon>
    </lineage>
</organism>
<dbReference type="PROSITE" id="PS01242">
    <property type="entry name" value="ZF_FPG_1"/>
    <property type="match status" value="1"/>
</dbReference>
<dbReference type="PROSITE" id="PS51068">
    <property type="entry name" value="FPG_CAT"/>
    <property type="match status" value="1"/>
</dbReference>
<dbReference type="Pfam" id="PF06831">
    <property type="entry name" value="H2TH"/>
    <property type="match status" value="1"/>
</dbReference>
<accession>A0A8A4ZH58</accession>
<dbReference type="PANTHER" id="PTHR42697">
    <property type="entry name" value="ENDONUCLEASE 8"/>
    <property type="match status" value="1"/>
</dbReference>
<sequence length="264" mass="28516">MPEGDILRRTAARLDQALTGTVLVRAELRWPTAAEVDLVGLTVLGTRAYGKHLLTRFDDGRSLHTHLRMEGSWAIARTGSSAAQARGPWVRVVLGAETWTAIGERIGMLDVTRTRDEHTVLGHLGPDLLAPDFVEAGLTEALARLATRAQSPVAEVLLDQRVAAGIGTIYAAESLYAHRLWPWTPAGDVNDPRALLLTARTLMARSVRATLPTATGDTARGRTTLVHGRLRLPCRRCGTPIAVGRAGAPGTDRPIFYCPVCQAR</sequence>
<dbReference type="GO" id="GO:0006284">
    <property type="term" value="P:base-excision repair"/>
    <property type="evidence" value="ECO:0007669"/>
    <property type="project" value="InterPro"/>
</dbReference>
<keyword evidence="11" id="KW-0511">Multifunctional enzyme</keyword>
<evidence type="ECO:0000256" key="14">
    <source>
        <dbReference type="PROSITE-ProRule" id="PRU00391"/>
    </source>
</evidence>
<feature type="domain" description="Formamidopyrimidine-DNA glycosylase catalytic" evidence="16">
    <location>
        <begin position="2"/>
        <end position="115"/>
    </location>
</feature>
<dbReference type="InterPro" id="IPR000214">
    <property type="entry name" value="Znf_DNA_glyclase/AP_lyase"/>
</dbReference>
<dbReference type="GO" id="GO:0003684">
    <property type="term" value="F:damaged DNA binding"/>
    <property type="evidence" value="ECO:0007669"/>
    <property type="project" value="InterPro"/>
</dbReference>
<evidence type="ECO:0000259" key="15">
    <source>
        <dbReference type="PROSITE" id="PS51066"/>
    </source>
</evidence>
<dbReference type="Proteomes" id="UP000663937">
    <property type="component" value="Chromosome"/>
</dbReference>
<dbReference type="SUPFAM" id="SSF57716">
    <property type="entry name" value="Glucocorticoid receptor-like (DNA-binding domain)"/>
    <property type="match status" value="1"/>
</dbReference>
<dbReference type="InterPro" id="IPR010979">
    <property type="entry name" value="Ribosomal_uS13-like_H2TH"/>
</dbReference>
<evidence type="ECO:0000313" key="17">
    <source>
        <dbReference type="EMBL" id="QTE30605.1"/>
    </source>
</evidence>
<dbReference type="InterPro" id="IPR015886">
    <property type="entry name" value="H2TH_FPG"/>
</dbReference>
<reference evidence="17" key="1">
    <citation type="submission" date="2021-03" db="EMBL/GenBank/DDBJ databases">
        <title>Pengzhenrongella sicca gen. nov., sp. nov., a new member of suborder Micrococcineae isolated from High-Arctic tundra soil.</title>
        <authorList>
            <person name="Peng F."/>
        </authorList>
    </citation>
    <scope>NUCLEOTIDE SEQUENCE</scope>
    <source>
        <strain evidence="17">LRZ-2</strain>
    </source>
</reference>